<dbReference type="InterPro" id="IPR033738">
    <property type="entry name" value="AsnB_N"/>
</dbReference>
<dbReference type="InterPro" id="IPR029055">
    <property type="entry name" value="Ntn_hydrolases_N"/>
</dbReference>
<keyword evidence="3 5" id="KW-0067">ATP-binding</keyword>
<feature type="site" description="Important for beta-aspartyl-AMP intermediate formation" evidence="8">
    <location>
        <position position="387"/>
    </location>
</feature>
<dbReference type="InterPro" id="IPR017932">
    <property type="entry name" value="GATase_2_dom"/>
</dbReference>
<feature type="active site" description="For GATase activity" evidence="6">
    <location>
        <position position="2"/>
    </location>
</feature>
<comment type="similarity">
    <text evidence="1">Belongs to the asparagine synthetase family.</text>
</comment>
<keyword evidence="2 5" id="KW-0547">Nucleotide-binding</keyword>
<dbReference type="CDD" id="cd00712">
    <property type="entry name" value="AsnB"/>
    <property type="match status" value="1"/>
</dbReference>
<keyword evidence="4 6" id="KW-0315">Glutamine amidotransferase</keyword>
<evidence type="ECO:0000256" key="1">
    <source>
        <dbReference type="ARBA" id="ARBA00005752"/>
    </source>
</evidence>
<evidence type="ECO:0000256" key="8">
    <source>
        <dbReference type="PIRSR" id="PIRSR001589-3"/>
    </source>
</evidence>
<feature type="binding site" evidence="7">
    <location>
        <position position="109"/>
    </location>
    <ligand>
        <name>L-glutamine</name>
        <dbReference type="ChEBI" id="CHEBI:58359"/>
    </ligand>
</feature>
<dbReference type="SUPFAM" id="SSF56235">
    <property type="entry name" value="N-terminal nucleophile aminohydrolases (Ntn hydrolases)"/>
    <property type="match status" value="1"/>
</dbReference>
<dbReference type="InterPro" id="IPR001962">
    <property type="entry name" value="Asn_synthase"/>
</dbReference>
<gene>
    <name evidence="10" type="ORF">N8I77_008504</name>
</gene>
<comment type="caution">
    <text evidence="10">The sequence shown here is derived from an EMBL/GenBank/DDBJ whole genome shotgun (WGS) entry which is preliminary data.</text>
</comment>
<evidence type="ECO:0000256" key="2">
    <source>
        <dbReference type="ARBA" id="ARBA00022741"/>
    </source>
</evidence>
<reference evidence="10" key="1">
    <citation type="submission" date="2023-06" db="EMBL/GenBank/DDBJ databases">
        <authorList>
            <person name="Noh H."/>
        </authorList>
    </citation>
    <scope>NUCLEOTIDE SEQUENCE</scope>
    <source>
        <strain evidence="10">DUCC20226</strain>
    </source>
</reference>
<dbReference type="InterPro" id="IPR006426">
    <property type="entry name" value="Asn_synth_AEB"/>
</dbReference>
<protein>
    <recommendedName>
        <fullName evidence="9">Glutamine amidotransferase type-2 domain-containing protein</fullName>
    </recommendedName>
</protein>
<dbReference type="InterPro" id="IPR014729">
    <property type="entry name" value="Rossmann-like_a/b/a_fold"/>
</dbReference>
<evidence type="ECO:0000256" key="5">
    <source>
        <dbReference type="PIRNR" id="PIRNR001589"/>
    </source>
</evidence>
<evidence type="ECO:0000313" key="10">
    <source>
        <dbReference type="EMBL" id="KAK2605682.1"/>
    </source>
</evidence>
<dbReference type="GO" id="GO:0005829">
    <property type="term" value="C:cytosol"/>
    <property type="evidence" value="ECO:0007669"/>
    <property type="project" value="TreeGrafter"/>
</dbReference>
<dbReference type="PANTHER" id="PTHR43284">
    <property type="entry name" value="ASPARAGINE SYNTHETASE (GLUTAMINE-HYDROLYZING)"/>
    <property type="match status" value="1"/>
</dbReference>
<dbReference type="PANTHER" id="PTHR43284:SF1">
    <property type="entry name" value="ASPARAGINE SYNTHETASE"/>
    <property type="match status" value="1"/>
</dbReference>
<feature type="domain" description="Glutamine amidotransferase type-2" evidence="9">
    <location>
        <begin position="2"/>
        <end position="218"/>
    </location>
</feature>
<dbReference type="PIRSF" id="PIRSF001589">
    <property type="entry name" value="Asn_synthetase_glu-h"/>
    <property type="match status" value="1"/>
</dbReference>
<dbReference type="CDD" id="cd01991">
    <property type="entry name" value="Asn_synthase_B_C"/>
    <property type="match status" value="1"/>
</dbReference>
<dbReference type="EMBL" id="JAUJFL010000004">
    <property type="protein sequence ID" value="KAK2605682.1"/>
    <property type="molecule type" value="Genomic_DNA"/>
</dbReference>
<proteinExistence type="inferred from homology"/>
<dbReference type="GO" id="GO:0006529">
    <property type="term" value="P:asparagine biosynthetic process"/>
    <property type="evidence" value="ECO:0007669"/>
    <property type="project" value="UniProtKB-KW"/>
</dbReference>
<evidence type="ECO:0000259" key="9">
    <source>
        <dbReference type="PROSITE" id="PS51278"/>
    </source>
</evidence>
<organism evidence="10 11">
    <name type="scientific">Phomopsis amygdali</name>
    <name type="common">Fusicoccum amygdali</name>
    <dbReference type="NCBI Taxonomy" id="1214568"/>
    <lineage>
        <taxon>Eukaryota</taxon>
        <taxon>Fungi</taxon>
        <taxon>Dikarya</taxon>
        <taxon>Ascomycota</taxon>
        <taxon>Pezizomycotina</taxon>
        <taxon>Sordariomycetes</taxon>
        <taxon>Sordariomycetidae</taxon>
        <taxon>Diaporthales</taxon>
        <taxon>Diaporthaceae</taxon>
        <taxon>Diaporthe</taxon>
    </lineage>
</organism>
<dbReference type="Gene3D" id="3.60.20.10">
    <property type="entry name" value="Glutamine Phosphoribosylpyrophosphate, subunit 1, domain 1"/>
    <property type="match status" value="1"/>
</dbReference>
<dbReference type="Pfam" id="PF00733">
    <property type="entry name" value="Asn_synthase"/>
    <property type="match status" value="1"/>
</dbReference>
<dbReference type="Pfam" id="PF13522">
    <property type="entry name" value="GATase_6"/>
    <property type="match status" value="1"/>
</dbReference>
<dbReference type="Proteomes" id="UP001265746">
    <property type="component" value="Unassembled WGS sequence"/>
</dbReference>
<evidence type="ECO:0000313" key="11">
    <source>
        <dbReference type="Proteomes" id="UP001265746"/>
    </source>
</evidence>
<feature type="binding site" evidence="7">
    <location>
        <position position="310"/>
    </location>
    <ligand>
        <name>ATP</name>
        <dbReference type="ChEBI" id="CHEBI:30616"/>
    </ligand>
</feature>
<evidence type="ECO:0000256" key="3">
    <source>
        <dbReference type="ARBA" id="ARBA00022840"/>
    </source>
</evidence>
<dbReference type="AlphaFoldDB" id="A0AAD9SDU1"/>
<keyword evidence="11" id="KW-1185">Reference proteome</keyword>
<keyword evidence="6" id="KW-0028">Amino-acid biosynthesis</keyword>
<dbReference type="SUPFAM" id="SSF52402">
    <property type="entry name" value="Adenine nucleotide alpha hydrolases-like"/>
    <property type="match status" value="1"/>
</dbReference>
<evidence type="ECO:0000256" key="6">
    <source>
        <dbReference type="PIRSR" id="PIRSR001589-1"/>
    </source>
</evidence>
<dbReference type="PROSITE" id="PS51278">
    <property type="entry name" value="GATASE_TYPE_2"/>
    <property type="match status" value="1"/>
</dbReference>
<evidence type="ECO:0000256" key="7">
    <source>
        <dbReference type="PIRSR" id="PIRSR001589-2"/>
    </source>
</evidence>
<dbReference type="GO" id="GO:0004066">
    <property type="term" value="F:asparagine synthase (glutamine-hydrolyzing) activity"/>
    <property type="evidence" value="ECO:0007669"/>
    <property type="project" value="InterPro"/>
</dbReference>
<sequence length="678" mass="76651">MCGISAVLALNGTSLDDGSRDTAAQLNESLDRIAHRGPDSRGIWVNDDNSVALGHCRLAINDLSPDGHQPFHSSNGHIHAVVNGEVYDYDRIRVELIHVFGYEFKGRCDSELVIALYEFYGISFLSKLRGEFALCIYDSSKKLFLAARDRYGIKPLFWTMDNDRILISAEAKGFLPLGWKPEWDVQSIREAGWNHDQRTIFKNVQKVRPGHYLALHLPFGFPEPRQYWEINYRDKLELDTRQEDEMISGVRDRLLESIRLRLRADVPVGIYLSGGIDSSAIAGMVNHLVKEQGEKLGIQGATKRISCFSIAFDTESGFDESDIANRTAEWLGVKHIKKHMDEEGLAERFEDATYHCEHHNHDLNFVGKYALSEVPRENDCKVVLTGEGADEQFAGYPLYIPDFLREPDPAWSGKQSLSEDQRQALCVKFEEHIAGSYSSIGADASNRGPSLARHQLNNIITPASMAAFQLPSDFFAHWTRCYNSASPLDTIASNVDGRILDLVQNSWHPLHSALYVWTKGHLANNFLSCLGDRTEMAHSIEARPPFLDHELAEYVNNLPPSLKLRWDPSAKTMTEKWVLREAVRPFVTDEIYQRSKHPYTAPVNWPTGGALHRLFERLVTRSHVEQLGFVDWEKVKGLVGSAFVKKDVAALRQTLIIAEWVVISQRFGVEKAACHRPS</sequence>
<evidence type="ECO:0000256" key="4">
    <source>
        <dbReference type="ARBA" id="ARBA00022962"/>
    </source>
</evidence>
<keyword evidence="6" id="KW-0061">Asparagine biosynthesis</keyword>
<accession>A0AAD9SDU1</accession>
<dbReference type="NCBIfam" id="TIGR01536">
    <property type="entry name" value="asn_synth_AEB"/>
    <property type="match status" value="1"/>
</dbReference>
<dbReference type="GO" id="GO:0005524">
    <property type="term" value="F:ATP binding"/>
    <property type="evidence" value="ECO:0007669"/>
    <property type="project" value="UniProtKB-KW"/>
</dbReference>
<dbReference type="InterPro" id="IPR051786">
    <property type="entry name" value="ASN_synthetase/amidase"/>
</dbReference>
<dbReference type="Gene3D" id="3.40.50.620">
    <property type="entry name" value="HUPs"/>
    <property type="match status" value="1"/>
</dbReference>
<name>A0AAD9SDU1_PHOAM</name>